<dbReference type="PANTHER" id="PTHR47649">
    <property type="entry name" value="RIBONUCLEASE D"/>
    <property type="match status" value="1"/>
</dbReference>
<proteinExistence type="inferred from homology"/>
<dbReference type="GO" id="GO:0004525">
    <property type="term" value="F:ribonuclease III activity"/>
    <property type="evidence" value="ECO:0007669"/>
    <property type="project" value="UniProtKB-EC"/>
</dbReference>
<dbReference type="EC" id="3.1.26.3" evidence="7"/>
<dbReference type="Pfam" id="PF00570">
    <property type="entry name" value="HRDC"/>
    <property type="match status" value="1"/>
</dbReference>
<dbReference type="InterPro" id="IPR044876">
    <property type="entry name" value="HRDC_dom_sf"/>
</dbReference>
<reference evidence="7" key="1">
    <citation type="submission" date="2018-06" db="EMBL/GenBank/DDBJ databases">
        <authorList>
            <person name="Zhirakovskaya E."/>
        </authorList>
    </citation>
    <scope>NUCLEOTIDE SEQUENCE</scope>
</reference>
<dbReference type="GO" id="GO:0008408">
    <property type="term" value="F:3'-5' exonuclease activity"/>
    <property type="evidence" value="ECO:0007669"/>
    <property type="project" value="InterPro"/>
</dbReference>
<dbReference type="PROSITE" id="PS50967">
    <property type="entry name" value="HRDC"/>
    <property type="match status" value="1"/>
</dbReference>
<evidence type="ECO:0000256" key="2">
    <source>
        <dbReference type="ARBA" id="ARBA00022694"/>
    </source>
</evidence>
<evidence type="ECO:0000259" key="6">
    <source>
        <dbReference type="PROSITE" id="PS50967"/>
    </source>
</evidence>
<dbReference type="NCBIfam" id="TIGR01388">
    <property type="entry name" value="rnd"/>
    <property type="match status" value="1"/>
</dbReference>
<dbReference type="InterPro" id="IPR051086">
    <property type="entry name" value="RNase_D-like"/>
</dbReference>
<evidence type="ECO:0000256" key="3">
    <source>
        <dbReference type="ARBA" id="ARBA00022722"/>
    </source>
</evidence>
<name>A0A3B0T9J9_9ZZZZ</name>
<keyword evidence="1" id="KW-0963">Cytoplasm</keyword>
<dbReference type="Gene3D" id="3.30.420.10">
    <property type="entry name" value="Ribonuclease H-like superfamily/Ribonuclease H"/>
    <property type="match status" value="1"/>
</dbReference>
<dbReference type="InterPro" id="IPR012337">
    <property type="entry name" value="RNaseH-like_sf"/>
</dbReference>
<organism evidence="7">
    <name type="scientific">hydrothermal vent metagenome</name>
    <dbReference type="NCBI Taxonomy" id="652676"/>
    <lineage>
        <taxon>unclassified sequences</taxon>
        <taxon>metagenomes</taxon>
        <taxon>ecological metagenomes</taxon>
    </lineage>
</organism>
<dbReference type="CDD" id="cd06142">
    <property type="entry name" value="RNaseD_exo"/>
    <property type="match status" value="1"/>
</dbReference>
<dbReference type="SMART" id="SM00474">
    <property type="entry name" value="35EXOc"/>
    <property type="match status" value="1"/>
</dbReference>
<feature type="domain" description="HRDC" evidence="6">
    <location>
        <begin position="208"/>
        <end position="289"/>
    </location>
</feature>
<dbReference type="AlphaFoldDB" id="A0A3B0T9J9"/>
<dbReference type="InterPro" id="IPR002562">
    <property type="entry name" value="3'-5'_exonuclease_dom"/>
</dbReference>
<dbReference type="EMBL" id="UOEM01000084">
    <property type="protein sequence ID" value="VAW15361.1"/>
    <property type="molecule type" value="Genomic_DNA"/>
</dbReference>
<dbReference type="HAMAP" id="MF_01899">
    <property type="entry name" value="RNase_D"/>
    <property type="match status" value="1"/>
</dbReference>
<dbReference type="InterPro" id="IPR006292">
    <property type="entry name" value="RNase_D"/>
</dbReference>
<dbReference type="InterPro" id="IPR010997">
    <property type="entry name" value="HRDC-like_sf"/>
</dbReference>
<sequence>METITTTDALADICPNLAKPGWFTIDTEFMRDRTYWSKLCLIQVASDGVQAIIDPLADGLNLAPLYDLLADTSVVKVFHAGRQDIEIFFHMGGVMPSPIFDTQVAAMVLGYGDSISYDALCRKVAGQQIDKSSRFTDWARRPLSARQLDYALADVTHLRDIYAALKADMEAQKRGGWVEQELAVLTSPATYNQNPADAWGRVKAKPKSKRALAVLIELAAWREREAQKADVPRARIMKDEALTEIATNAPKNAADLGMLRALPRGFERSRAAAGLLEAVAAGRKRDLATLPALPSREPVPQRLEPVIDLLKVVLRLRARQQKVAQRLLATTDDIERIALDDHADVPGLKGWRREIFGEMALDVKHGRRAIVVKDGEVRLVKQDQDDTTETAK</sequence>
<dbReference type="Gene3D" id="1.10.150.80">
    <property type="entry name" value="HRDC domain"/>
    <property type="match status" value="1"/>
</dbReference>
<gene>
    <name evidence="7" type="ORF">MNBD_ALPHA09-525</name>
</gene>
<protein>
    <submittedName>
        <fullName evidence="7">Ribonuclease D</fullName>
        <ecNumber evidence="7">3.1.26.3</ecNumber>
    </submittedName>
</protein>
<dbReference type="GO" id="GO:0000166">
    <property type="term" value="F:nucleotide binding"/>
    <property type="evidence" value="ECO:0007669"/>
    <property type="project" value="InterPro"/>
</dbReference>
<evidence type="ECO:0000256" key="5">
    <source>
        <dbReference type="ARBA" id="ARBA00022839"/>
    </source>
</evidence>
<keyword evidence="4 7" id="KW-0378">Hydrolase</keyword>
<dbReference type="InterPro" id="IPR002121">
    <property type="entry name" value="HRDC_dom"/>
</dbReference>
<accession>A0A3B0T9J9</accession>
<dbReference type="GO" id="GO:0008033">
    <property type="term" value="P:tRNA processing"/>
    <property type="evidence" value="ECO:0007669"/>
    <property type="project" value="UniProtKB-KW"/>
</dbReference>
<dbReference type="PANTHER" id="PTHR47649:SF1">
    <property type="entry name" value="RIBONUCLEASE D"/>
    <property type="match status" value="1"/>
</dbReference>
<keyword evidence="3" id="KW-0540">Nuclease</keyword>
<dbReference type="SUPFAM" id="SSF53098">
    <property type="entry name" value="Ribonuclease H-like"/>
    <property type="match status" value="1"/>
</dbReference>
<keyword evidence="5" id="KW-0269">Exonuclease</keyword>
<evidence type="ECO:0000256" key="1">
    <source>
        <dbReference type="ARBA" id="ARBA00022490"/>
    </source>
</evidence>
<dbReference type="SMART" id="SM00341">
    <property type="entry name" value="HRDC"/>
    <property type="match status" value="1"/>
</dbReference>
<dbReference type="GO" id="GO:0003676">
    <property type="term" value="F:nucleic acid binding"/>
    <property type="evidence" value="ECO:0007669"/>
    <property type="project" value="InterPro"/>
</dbReference>
<keyword evidence="2" id="KW-0819">tRNA processing</keyword>
<dbReference type="Pfam" id="PF01612">
    <property type="entry name" value="DNA_pol_A_exo1"/>
    <property type="match status" value="1"/>
</dbReference>
<dbReference type="SUPFAM" id="SSF47819">
    <property type="entry name" value="HRDC-like"/>
    <property type="match status" value="2"/>
</dbReference>
<dbReference type="GO" id="GO:0033890">
    <property type="term" value="F:ribonuclease D activity"/>
    <property type="evidence" value="ECO:0007669"/>
    <property type="project" value="InterPro"/>
</dbReference>
<dbReference type="InterPro" id="IPR036397">
    <property type="entry name" value="RNaseH_sf"/>
</dbReference>
<evidence type="ECO:0000256" key="4">
    <source>
        <dbReference type="ARBA" id="ARBA00022801"/>
    </source>
</evidence>
<evidence type="ECO:0000313" key="7">
    <source>
        <dbReference type="EMBL" id="VAW15361.1"/>
    </source>
</evidence>